<evidence type="ECO:0000313" key="1">
    <source>
        <dbReference type="EMBL" id="JAD93283.1"/>
    </source>
</evidence>
<accession>A0A0A9E2M3</accession>
<reference evidence="1" key="1">
    <citation type="submission" date="2014-09" db="EMBL/GenBank/DDBJ databases">
        <authorList>
            <person name="Magalhaes I.L.F."/>
            <person name="Oliveira U."/>
            <person name="Santos F.R."/>
            <person name="Vidigal T.H.D.A."/>
            <person name="Brescovit A.D."/>
            <person name="Santos A.J."/>
        </authorList>
    </citation>
    <scope>NUCLEOTIDE SEQUENCE</scope>
    <source>
        <tissue evidence="1">Shoot tissue taken approximately 20 cm above the soil surface</tissue>
    </source>
</reference>
<dbReference type="EMBL" id="GBRH01204612">
    <property type="protein sequence ID" value="JAD93283.1"/>
    <property type="molecule type" value="Transcribed_RNA"/>
</dbReference>
<proteinExistence type="predicted"/>
<organism evidence="1">
    <name type="scientific">Arundo donax</name>
    <name type="common">Giant reed</name>
    <name type="synonym">Donax arundinaceus</name>
    <dbReference type="NCBI Taxonomy" id="35708"/>
    <lineage>
        <taxon>Eukaryota</taxon>
        <taxon>Viridiplantae</taxon>
        <taxon>Streptophyta</taxon>
        <taxon>Embryophyta</taxon>
        <taxon>Tracheophyta</taxon>
        <taxon>Spermatophyta</taxon>
        <taxon>Magnoliopsida</taxon>
        <taxon>Liliopsida</taxon>
        <taxon>Poales</taxon>
        <taxon>Poaceae</taxon>
        <taxon>PACMAD clade</taxon>
        <taxon>Arundinoideae</taxon>
        <taxon>Arundineae</taxon>
        <taxon>Arundo</taxon>
    </lineage>
</organism>
<reference evidence="1" key="2">
    <citation type="journal article" date="2015" name="Data Brief">
        <title>Shoot transcriptome of the giant reed, Arundo donax.</title>
        <authorList>
            <person name="Barrero R.A."/>
            <person name="Guerrero F.D."/>
            <person name="Moolhuijzen P."/>
            <person name="Goolsby J.A."/>
            <person name="Tidwell J."/>
            <person name="Bellgard S.E."/>
            <person name="Bellgard M.I."/>
        </authorList>
    </citation>
    <scope>NUCLEOTIDE SEQUENCE</scope>
    <source>
        <tissue evidence="1">Shoot tissue taken approximately 20 cm above the soil surface</tissue>
    </source>
</reference>
<name>A0A0A9E2M3_ARUDO</name>
<protein>
    <submittedName>
        <fullName evidence="1">Uncharacterized protein</fullName>
    </submittedName>
</protein>
<sequence length="52" mass="5864">MEIAVTHKCSGNGAVLRVLVHPYIRICHLLNFFDLLLSIAKKVSYLSDCFIT</sequence>
<dbReference type="AlphaFoldDB" id="A0A0A9E2M3"/>